<feature type="region of interest" description="Disordered" evidence="6">
    <location>
        <begin position="136"/>
        <end position="156"/>
    </location>
</feature>
<evidence type="ECO:0000313" key="9">
    <source>
        <dbReference type="EMBL" id="MDT3403521.1"/>
    </source>
</evidence>
<dbReference type="SMART" id="SM00448">
    <property type="entry name" value="REC"/>
    <property type="match status" value="1"/>
</dbReference>
<keyword evidence="10" id="KW-1185">Reference proteome</keyword>
<protein>
    <submittedName>
        <fullName evidence="9">Two-component system response regulator HydG</fullName>
    </submittedName>
</protein>
<dbReference type="InterPro" id="IPR027417">
    <property type="entry name" value="P-loop_NTPase"/>
</dbReference>
<dbReference type="RefSeq" id="WP_311950570.1">
    <property type="nucleotide sequence ID" value="NZ_JAVLVU010000001.1"/>
</dbReference>
<evidence type="ECO:0000256" key="6">
    <source>
        <dbReference type="SAM" id="MobiDB-lite"/>
    </source>
</evidence>
<dbReference type="Pfam" id="PF02954">
    <property type="entry name" value="HTH_8"/>
    <property type="match status" value="1"/>
</dbReference>
<dbReference type="SUPFAM" id="SSF52540">
    <property type="entry name" value="P-loop containing nucleoside triphosphate hydrolases"/>
    <property type="match status" value="1"/>
</dbReference>
<dbReference type="InterPro" id="IPR025662">
    <property type="entry name" value="Sigma_54_int_dom_ATP-bd_1"/>
</dbReference>
<dbReference type="InterPro" id="IPR009057">
    <property type="entry name" value="Homeodomain-like_sf"/>
</dbReference>
<evidence type="ECO:0000313" key="10">
    <source>
        <dbReference type="Proteomes" id="UP001258315"/>
    </source>
</evidence>
<comment type="caution">
    <text evidence="9">The sequence shown here is derived from an EMBL/GenBank/DDBJ whole genome shotgun (WGS) entry which is preliminary data.</text>
</comment>
<dbReference type="Gene3D" id="1.10.8.60">
    <property type="match status" value="1"/>
</dbReference>
<accession>A0ABU3GVM0</accession>
<evidence type="ECO:0000256" key="2">
    <source>
        <dbReference type="ARBA" id="ARBA00022840"/>
    </source>
</evidence>
<dbReference type="CDD" id="cd00009">
    <property type="entry name" value="AAA"/>
    <property type="match status" value="1"/>
</dbReference>
<dbReference type="SUPFAM" id="SSF46689">
    <property type="entry name" value="Homeodomain-like"/>
    <property type="match status" value="1"/>
</dbReference>
<sequence length="492" mass="54993">MKKILIIDDEVNTALLLSKFLTRNGFEVATASSGSNGMEQLKNSEYNLVLCDYRLEDTDGREMLKYIKNNYPKTGVIIITGYSDIKMAVELIKMGAYDYITKPLYPDEILTTINKAIETHYALLEAAEQEASSASAAVGNTKASGGSKDKSKQVMSNEFVSGSSRASKELLRQIELVAPTNYSVIIMGESGTGKESVAKSIHLNSSRRDQPFVAMDCGSLTKELAQSEFFGHEKGSFTGALYTKIGHFEMANGGTLFLDEVGNLSYDIQAALLRTVQERKVKRIGSTKEIDLDVRLIVATNENLQDSIQRGRFREDLYHRFNEFSIYMPALRERGNDIILLAEHFLRSANQELGRSVSRLSPEVVECFMSYRWQGNIRELKNVIRRATLLTEGDEIPMKALPLEMLAYSRSSFDGPTNSGSFVGMHQEQPSAAPAPVKEVRHDLKNAALEAEYETILKVLREVNFNKTKAAEILKIDRKTLYNKMKAINLGK</sequence>
<dbReference type="InterPro" id="IPR011006">
    <property type="entry name" value="CheY-like_superfamily"/>
</dbReference>
<dbReference type="Gene3D" id="3.40.50.300">
    <property type="entry name" value="P-loop containing nucleotide triphosphate hydrolases"/>
    <property type="match status" value="1"/>
</dbReference>
<keyword evidence="2" id="KW-0067">ATP-binding</keyword>
<dbReference type="PANTHER" id="PTHR32071:SF81">
    <property type="entry name" value="PROPIONATE CATABOLISM OPERON REGULATORY PROTEIN"/>
    <property type="match status" value="1"/>
</dbReference>
<dbReference type="PANTHER" id="PTHR32071">
    <property type="entry name" value="TRANSCRIPTIONAL REGULATORY PROTEIN"/>
    <property type="match status" value="1"/>
</dbReference>
<evidence type="ECO:0000259" key="8">
    <source>
        <dbReference type="PROSITE" id="PS50110"/>
    </source>
</evidence>
<evidence type="ECO:0000256" key="4">
    <source>
        <dbReference type="ARBA" id="ARBA00023163"/>
    </source>
</evidence>
<evidence type="ECO:0000259" key="7">
    <source>
        <dbReference type="PROSITE" id="PS50045"/>
    </source>
</evidence>
<dbReference type="Pfam" id="PF00158">
    <property type="entry name" value="Sigma54_activat"/>
    <property type="match status" value="1"/>
</dbReference>
<dbReference type="InterPro" id="IPR025943">
    <property type="entry name" value="Sigma_54_int_dom_ATP-bd_2"/>
</dbReference>
<dbReference type="InterPro" id="IPR003593">
    <property type="entry name" value="AAA+_ATPase"/>
</dbReference>
<proteinExistence type="predicted"/>
<dbReference type="Gene3D" id="3.40.50.2300">
    <property type="match status" value="1"/>
</dbReference>
<evidence type="ECO:0000256" key="3">
    <source>
        <dbReference type="ARBA" id="ARBA00023015"/>
    </source>
</evidence>
<dbReference type="SUPFAM" id="SSF52172">
    <property type="entry name" value="CheY-like"/>
    <property type="match status" value="1"/>
</dbReference>
<keyword evidence="1" id="KW-0547">Nucleotide-binding</keyword>
<organism evidence="9 10">
    <name type="scientific">Mucilaginibacter terrae</name>
    <dbReference type="NCBI Taxonomy" id="1955052"/>
    <lineage>
        <taxon>Bacteria</taxon>
        <taxon>Pseudomonadati</taxon>
        <taxon>Bacteroidota</taxon>
        <taxon>Sphingobacteriia</taxon>
        <taxon>Sphingobacteriales</taxon>
        <taxon>Sphingobacteriaceae</taxon>
        <taxon>Mucilaginibacter</taxon>
    </lineage>
</organism>
<dbReference type="SMART" id="SM00382">
    <property type="entry name" value="AAA"/>
    <property type="match status" value="1"/>
</dbReference>
<dbReference type="InterPro" id="IPR001789">
    <property type="entry name" value="Sig_transdc_resp-reg_receiver"/>
</dbReference>
<dbReference type="Gene3D" id="1.10.10.60">
    <property type="entry name" value="Homeodomain-like"/>
    <property type="match status" value="1"/>
</dbReference>
<dbReference type="PROSITE" id="PS00676">
    <property type="entry name" value="SIGMA54_INTERACT_2"/>
    <property type="match status" value="1"/>
</dbReference>
<dbReference type="PRINTS" id="PR01590">
    <property type="entry name" value="HTHFIS"/>
</dbReference>
<dbReference type="PROSITE" id="PS00675">
    <property type="entry name" value="SIGMA54_INTERACT_1"/>
    <property type="match status" value="1"/>
</dbReference>
<feature type="domain" description="Response regulatory" evidence="8">
    <location>
        <begin position="3"/>
        <end position="117"/>
    </location>
</feature>
<dbReference type="InterPro" id="IPR002078">
    <property type="entry name" value="Sigma_54_int"/>
</dbReference>
<keyword evidence="4" id="KW-0804">Transcription</keyword>
<dbReference type="InterPro" id="IPR058031">
    <property type="entry name" value="AAA_lid_NorR"/>
</dbReference>
<dbReference type="PROSITE" id="PS50110">
    <property type="entry name" value="RESPONSE_REGULATORY"/>
    <property type="match status" value="1"/>
</dbReference>
<evidence type="ECO:0000256" key="5">
    <source>
        <dbReference type="PROSITE-ProRule" id="PRU00169"/>
    </source>
</evidence>
<keyword evidence="3" id="KW-0805">Transcription regulation</keyword>
<evidence type="ECO:0000256" key="1">
    <source>
        <dbReference type="ARBA" id="ARBA00022741"/>
    </source>
</evidence>
<reference evidence="10" key="1">
    <citation type="submission" date="2023-07" db="EMBL/GenBank/DDBJ databases">
        <title>Functional and genomic diversity of the sorghum phyllosphere microbiome.</title>
        <authorList>
            <person name="Shade A."/>
        </authorList>
    </citation>
    <scope>NUCLEOTIDE SEQUENCE [LARGE SCALE GENOMIC DNA]</scope>
    <source>
        <strain evidence="10">SORGH_AS_0422</strain>
    </source>
</reference>
<dbReference type="Pfam" id="PF25601">
    <property type="entry name" value="AAA_lid_14"/>
    <property type="match status" value="1"/>
</dbReference>
<feature type="modified residue" description="4-aspartylphosphate" evidence="5">
    <location>
        <position position="52"/>
    </location>
</feature>
<dbReference type="InterPro" id="IPR002197">
    <property type="entry name" value="HTH_Fis"/>
</dbReference>
<gene>
    <name evidence="9" type="ORF">QE417_002593</name>
</gene>
<dbReference type="Proteomes" id="UP001258315">
    <property type="component" value="Unassembled WGS sequence"/>
</dbReference>
<keyword evidence="5" id="KW-0597">Phosphoprotein</keyword>
<feature type="domain" description="Sigma-54 factor interaction" evidence="7">
    <location>
        <begin position="160"/>
        <end position="389"/>
    </location>
</feature>
<dbReference type="PROSITE" id="PS50045">
    <property type="entry name" value="SIGMA54_INTERACT_4"/>
    <property type="match status" value="1"/>
</dbReference>
<dbReference type="EMBL" id="JAVLVU010000001">
    <property type="protein sequence ID" value="MDT3403521.1"/>
    <property type="molecule type" value="Genomic_DNA"/>
</dbReference>
<name>A0ABU3GVM0_9SPHI</name>
<dbReference type="Pfam" id="PF00072">
    <property type="entry name" value="Response_reg"/>
    <property type="match status" value="1"/>
</dbReference>